<protein>
    <submittedName>
        <fullName evidence="2">Metalloregulator ArsR/SmtB family transcription factor</fullName>
    </submittedName>
</protein>
<dbReference type="Pfam" id="PF12840">
    <property type="entry name" value="HTH_20"/>
    <property type="match status" value="1"/>
</dbReference>
<dbReference type="AlphaFoldDB" id="A0AAU8MWZ8"/>
<evidence type="ECO:0000313" key="2">
    <source>
        <dbReference type="EMBL" id="XCO76126.1"/>
    </source>
</evidence>
<sequence>MSVDSLSITFAALADPTRRAILARLAQGEAGVTELAEPFQMSLPAISKHIKVLERAGLIARGREAQWRPCRLEPARLQEISGWLDRYRAFWDQRLDRLDDYLQQWQKTSGARDGRDAG</sequence>
<dbReference type="PANTHER" id="PTHR38600:SF2">
    <property type="entry name" value="SLL0088 PROTEIN"/>
    <property type="match status" value="1"/>
</dbReference>
<dbReference type="EMBL" id="CP159925">
    <property type="protein sequence ID" value="XCO76126.1"/>
    <property type="molecule type" value="Genomic_DNA"/>
</dbReference>
<dbReference type="PANTHER" id="PTHR38600">
    <property type="entry name" value="TRANSCRIPTIONAL REGULATORY PROTEIN"/>
    <property type="match status" value="1"/>
</dbReference>
<dbReference type="GO" id="GO:0003700">
    <property type="term" value="F:DNA-binding transcription factor activity"/>
    <property type="evidence" value="ECO:0007669"/>
    <property type="project" value="InterPro"/>
</dbReference>
<dbReference type="InterPro" id="IPR011991">
    <property type="entry name" value="ArsR-like_HTH"/>
</dbReference>
<dbReference type="SMART" id="SM00418">
    <property type="entry name" value="HTH_ARSR"/>
    <property type="match status" value="1"/>
</dbReference>
<organism evidence="2">
    <name type="scientific">Lysobacter firmicutimachus</name>
    <dbReference type="NCBI Taxonomy" id="1792846"/>
    <lineage>
        <taxon>Bacteria</taxon>
        <taxon>Pseudomonadati</taxon>
        <taxon>Pseudomonadota</taxon>
        <taxon>Gammaproteobacteria</taxon>
        <taxon>Lysobacterales</taxon>
        <taxon>Lysobacteraceae</taxon>
        <taxon>Lysobacter</taxon>
    </lineage>
</organism>
<dbReference type="CDD" id="cd00090">
    <property type="entry name" value="HTH_ARSR"/>
    <property type="match status" value="1"/>
</dbReference>
<gene>
    <name evidence="2" type="ORF">ABU614_04880</name>
</gene>
<name>A0AAU8MWZ8_9GAMM</name>
<feature type="domain" description="HTH arsR-type" evidence="1">
    <location>
        <begin position="1"/>
        <end position="92"/>
    </location>
</feature>
<dbReference type="InterPro" id="IPR036390">
    <property type="entry name" value="WH_DNA-bd_sf"/>
</dbReference>
<reference evidence="2" key="1">
    <citation type="submission" date="2024-06" db="EMBL/GenBank/DDBJ databases">
        <authorList>
            <person name="Li S."/>
        </authorList>
    </citation>
    <scope>NUCLEOTIDE SEQUENCE</scope>
    <source>
        <strain evidence="2">SR10</strain>
    </source>
</reference>
<dbReference type="Gene3D" id="1.10.10.10">
    <property type="entry name" value="Winged helix-like DNA-binding domain superfamily/Winged helix DNA-binding domain"/>
    <property type="match status" value="1"/>
</dbReference>
<proteinExistence type="predicted"/>
<evidence type="ECO:0000259" key="1">
    <source>
        <dbReference type="PROSITE" id="PS50987"/>
    </source>
</evidence>
<dbReference type="RefSeq" id="WP_363799518.1">
    <property type="nucleotide sequence ID" value="NZ_CP159925.1"/>
</dbReference>
<dbReference type="NCBIfam" id="NF033788">
    <property type="entry name" value="HTH_metalloreg"/>
    <property type="match status" value="1"/>
</dbReference>
<dbReference type="PROSITE" id="PS50987">
    <property type="entry name" value="HTH_ARSR_2"/>
    <property type="match status" value="1"/>
</dbReference>
<dbReference type="InterPro" id="IPR001845">
    <property type="entry name" value="HTH_ArsR_DNA-bd_dom"/>
</dbReference>
<accession>A0AAU8MWZ8</accession>
<dbReference type="PRINTS" id="PR00778">
    <property type="entry name" value="HTHARSR"/>
</dbReference>
<dbReference type="SUPFAM" id="SSF46785">
    <property type="entry name" value="Winged helix' DNA-binding domain"/>
    <property type="match status" value="1"/>
</dbReference>
<dbReference type="InterPro" id="IPR036388">
    <property type="entry name" value="WH-like_DNA-bd_sf"/>
</dbReference>